<evidence type="ECO:0000313" key="1">
    <source>
        <dbReference type="EMBL" id="HJE97683.1"/>
    </source>
</evidence>
<sequence length="45" mass="4849">METILLGLIIGFGLPLRTSINSNLGKKVNYSFLASLISFTSGTIF</sequence>
<dbReference type="AlphaFoldDB" id="A0A921FC03"/>
<evidence type="ECO:0000313" key="2">
    <source>
        <dbReference type="Proteomes" id="UP000707535"/>
    </source>
</evidence>
<accession>A0A921FC03</accession>
<protein>
    <submittedName>
        <fullName evidence="1">DMT family transporter</fullName>
    </submittedName>
</protein>
<reference evidence="1" key="1">
    <citation type="journal article" date="2021" name="PeerJ">
        <title>Extensive microbial diversity within the chicken gut microbiome revealed by metagenomics and culture.</title>
        <authorList>
            <person name="Gilroy R."/>
            <person name="Ravi A."/>
            <person name="Getino M."/>
            <person name="Pursley I."/>
            <person name="Horton D.L."/>
            <person name="Alikhan N.F."/>
            <person name="Baker D."/>
            <person name="Gharbi K."/>
            <person name="Hall N."/>
            <person name="Watson M."/>
            <person name="Adriaenssens E.M."/>
            <person name="Foster-Nyarko E."/>
            <person name="Jarju S."/>
            <person name="Secka A."/>
            <person name="Antonio M."/>
            <person name="Oren A."/>
            <person name="Chaudhuri R.R."/>
            <person name="La Ragione R."/>
            <person name="Hildebrand F."/>
            <person name="Pallen M.J."/>
        </authorList>
    </citation>
    <scope>NUCLEOTIDE SEQUENCE</scope>
    <source>
        <strain evidence="1">CHK174-6876</strain>
    </source>
</reference>
<dbReference type="Pfam" id="PF04657">
    <property type="entry name" value="DMT_YdcZ"/>
    <property type="match status" value="1"/>
</dbReference>
<reference evidence="1" key="2">
    <citation type="submission" date="2021-09" db="EMBL/GenBank/DDBJ databases">
        <authorList>
            <person name="Gilroy R."/>
        </authorList>
    </citation>
    <scope>NUCLEOTIDE SEQUENCE</scope>
    <source>
        <strain evidence="1">CHK174-6876</strain>
    </source>
</reference>
<gene>
    <name evidence="1" type="ORF">K8V00_08680</name>
</gene>
<name>A0A921FC03_9LACO</name>
<organism evidence="1 2">
    <name type="scientific">Ligilactobacillus acidipiscis</name>
    <dbReference type="NCBI Taxonomy" id="89059"/>
    <lineage>
        <taxon>Bacteria</taxon>
        <taxon>Bacillati</taxon>
        <taxon>Bacillota</taxon>
        <taxon>Bacilli</taxon>
        <taxon>Lactobacillales</taxon>
        <taxon>Lactobacillaceae</taxon>
        <taxon>Ligilactobacillus</taxon>
    </lineage>
</organism>
<dbReference type="InterPro" id="IPR006750">
    <property type="entry name" value="YdcZ"/>
</dbReference>
<dbReference type="EMBL" id="DYXG01000089">
    <property type="protein sequence ID" value="HJE97683.1"/>
    <property type="molecule type" value="Genomic_DNA"/>
</dbReference>
<dbReference type="Proteomes" id="UP000707535">
    <property type="component" value="Unassembled WGS sequence"/>
</dbReference>
<proteinExistence type="predicted"/>
<comment type="caution">
    <text evidence="1">The sequence shown here is derived from an EMBL/GenBank/DDBJ whole genome shotgun (WGS) entry which is preliminary data.</text>
</comment>